<evidence type="ECO:0000256" key="1">
    <source>
        <dbReference type="SAM" id="MobiDB-lite"/>
    </source>
</evidence>
<organism evidence="4 5">
    <name type="scientific">Silurus meridionalis</name>
    <name type="common">Southern catfish</name>
    <name type="synonym">Silurus soldatovi meridionalis</name>
    <dbReference type="NCBI Taxonomy" id="175797"/>
    <lineage>
        <taxon>Eukaryota</taxon>
        <taxon>Metazoa</taxon>
        <taxon>Chordata</taxon>
        <taxon>Craniata</taxon>
        <taxon>Vertebrata</taxon>
        <taxon>Euteleostomi</taxon>
        <taxon>Actinopterygii</taxon>
        <taxon>Neopterygii</taxon>
        <taxon>Teleostei</taxon>
        <taxon>Ostariophysi</taxon>
        <taxon>Siluriformes</taxon>
        <taxon>Siluridae</taxon>
        <taxon>Silurus</taxon>
    </lineage>
</organism>
<reference evidence="4" key="1">
    <citation type="submission" date="2020-08" db="EMBL/GenBank/DDBJ databases">
        <title>Chromosome-level assembly of Southern catfish (Silurus meridionalis) provides insights into visual adaptation to the nocturnal and benthic lifestyles.</title>
        <authorList>
            <person name="Zhang Y."/>
            <person name="Wang D."/>
            <person name="Peng Z."/>
        </authorList>
    </citation>
    <scope>NUCLEOTIDE SEQUENCE</scope>
    <source>
        <strain evidence="4">SWU-2019-XX</strain>
        <tissue evidence="4">Muscle</tissue>
    </source>
</reference>
<keyword evidence="5" id="KW-1185">Reference proteome</keyword>
<evidence type="ECO:0000313" key="5">
    <source>
        <dbReference type="Proteomes" id="UP000606274"/>
    </source>
</evidence>
<evidence type="ECO:0000259" key="2">
    <source>
        <dbReference type="Pfam" id="PF20641"/>
    </source>
</evidence>
<dbReference type="InterPro" id="IPR038801">
    <property type="entry name" value="TAF1C"/>
</dbReference>
<evidence type="ECO:0000313" key="4">
    <source>
        <dbReference type="EMBL" id="KAF7696855.1"/>
    </source>
</evidence>
<name>A0A8T0AWV3_SILME</name>
<dbReference type="GO" id="GO:0001650">
    <property type="term" value="C:fibrillar center"/>
    <property type="evidence" value="ECO:0007669"/>
    <property type="project" value="TreeGrafter"/>
</dbReference>
<evidence type="ECO:0008006" key="6">
    <source>
        <dbReference type="Google" id="ProtNLM"/>
    </source>
</evidence>
<comment type="caution">
    <text evidence="4">The sequence shown here is derived from an EMBL/GenBank/DDBJ whole genome shotgun (WGS) entry which is preliminary data.</text>
</comment>
<feature type="compositionally biased region" description="Basic residues" evidence="1">
    <location>
        <begin position="984"/>
        <end position="993"/>
    </location>
</feature>
<proteinExistence type="predicted"/>
<sequence>MDYKFPQQLFPHFYLDGPPNLKWTHDYGGQGSYERLLETTRASFQTGVEEEFQHRFQPQHMVDGEVWVPTEPIVTPLLSPSPGTEEFCGQPVSPDAFFEHMQYYYVEHCMDAFSVMGRLLGEHFTFSRGQHHKEAARVSNMKKYLNNLNKKKCELQHSFRASQYHHLLGDIIPDIPSSLLAELLHEELRHQEELEYFQPATTGGALACLPSLECENETFLIYPSEESLRTINFHPMGLEFSKDKPPVVSVAENPLFFTLNGPVRQVSVAQVDDVGFIGLRSDHFCSAWLLRNSQRPCPAEVVQLKERATSLNVSPHVSEQLVIASESGAAYLWVLEKGLQKIRDEKTNLYFNAKSAWRCCDFTAHPCITVFADRTGAELTDLRSKDCHTLFRISGTADCKSGERVVLSKYLPQSHAFHHLITTQFSAYLLDERMPCVPAVKWEHMMETPPCFAHALGEGNNSQILLGAQRAQETMLLQYSGGREWSCQAAGPIQKLYSPCESLKIRQLPHRHHKAKVRLASHAAGLSAVQNNGYLCVLQLTEAGDIFYQMLRHIDPTNSEPYQSDSAEPAANTTSAIQPQDSFEEYCNFKTERIQHMLDSDNEDGSHTADENGVRTPAEERINSKVASVLESSLPSSKRDCAHLLRPANPKMASSHLKLIWKKWLESFLTCNGENNSYWKHWEIPTSDVIKFKVQQRDKLAEDKFQRLRKDLADKSRKLLVHGVTYLPPLEVTPVPDEVIPEDWQDDLSQRLRASWMDGLSSWWNDKLGLNRYTKIKALRRKHLQAKRAKAKNRIALSSSFTSSVSYQDDLSEWSSATSQYLGSDAESIYNSQSAPEHEAISDQDKPAEYTDFNRATLNTNGYSGPIKTSFKRPKETAKSFEQDDVIATSQFLAMDVQQLPSQASTMESNSVLLSSSVPSLKEPHSVLPKLRQRQQQDYHSSGLELGHNDEIDASVGLSTKSQPSSFWSPSRASLRTSSQASKPQKKKSQMGF</sequence>
<feature type="domain" description="TAF1C beta-propeller" evidence="2">
    <location>
        <begin position="277"/>
        <end position="411"/>
    </location>
</feature>
<dbReference type="EMBL" id="JABFDY010000015">
    <property type="protein sequence ID" value="KAF7696855.1"/>
    <property type="molecule type" value="Genomic_DNA"/>
</dbReference>
<dbReference type="Pfam" id="PF20642">
    <property type="entry name" value="TAF1C_HB"/>
    <property type="match status" value="1"/>
</dbReference>
<dbReference type="OrthoDB" id="2382881at2759"/>
<dbReference type="AlphaFoldDB" id="A0A8T0AWV3"/>
<dbReference type="PANTHER" id="PTHR15319:SF1">
    <property type="entry name" value="TATA BOX-BINDING PROTEIN-ASSOCIATED FACTOR RNA POLYMERASE I SUBUNIT C"/>
    <property type="match status" value="1"/>
</dbReference>
<feature type="region of interest" description="Disordered" evidence="1">
    <location>
        <begin position="915"/>
        <end position="993"/>
    </location>
</feature>
<dbReference type="InterPro" id="IPR049087">
    <property type="entry name" value="TAF1C_beta-prop"/>
</dbReference>
<accession>A0A8T0AWV3</accession>
<dbReference type="Proteomes" id="UP000606274">
    <property type="component" value="Unassembled WGS sequence"/>
</dbReference>
<protein>
    <recommendedName>
        <fullName evidence="6">TATA box-binding protein-associated factor RNA polymerase I subunit C</fullName>
    </recommendedName>
</protein>
<evidence type="ECO:0000259" key="3">
    <source>
        <dbReference type="Pfam" id="PF20642"/>
    </source>
</evidence>
<dbReference type="GO" id="GO:0001164">
    <property type="term" value="F:RNA polymerase I core promoter sequence-specific DNA binding"/>
    <property type="evidence" value="ECO:0007669"/>
    <property type="project" value="TreeGrafter"/>
</dbReference>
<feature type="domain" description="TAF1C helical bundle" evidence="3">
    <location>
        <begin position="517"/>
        <end position="804"/>
    </location>
</feature>
<dbReference type="PANTHER" id="PTHR15319">
    <property type="entry name" value="TATA BOX-BINDING PROTEIN ASSOCIATED FACTOR RNA POLYMERASE I SUBUNIT C"/>
    <property type="match status" value="1"/>
</dbReference>
<dbReference type="Pfam" id="PF20641">
    <property type="entry name" value="TAF1C_beta-prop"/>
    <property type="match status" value="1"/>
</dbReference>
<feature type="compositionally biased region" description="Polar residues" evidence="1">
    <location>
        <begin position="957"/>
        <end position="977"/>
    </location>
</feature>
<dbReference type="InterPro" id="IPR049090">
    <property type="entry name" value="TAF1C_HB"/>
</dbReference>
<gene>
    <name evidence="4" type="ORF">HF521_005273</name>
</gene>